<dbReference type="Proteomes" id="UP000632740">
    <property type="component" value="Unassembled WGS sequence"/>
</dbReference>
<dbReference type="RefSeq" id="WP_203756162.1">
    <property type="nucleotide sequence ID" value="NZ_BONK01000009.1"/>
</dbReference>
<sequence length="143" mass="14486">MTTVRGHTLPAALVDLLATGRWGPGSRSSRLADLTGVDELDLLDLAGMHRNTDALVEAHESGAGAALGLTRGTTGPGCLDVDQAVLVAVSLEQDAVALDYAGAARPRVVATADGPGGVRWVEVAPTFEALVSSTPPPSGPRPA</sequence>
<reference evidence="1" key="1">
    <citation type="submission" date="2021-01" db="EMBL/GenBank/DDBJ databases">
        <title>Whole genome shotgun sequence of Cellulomonas chitinilytica NBRC 110799.</title>
        <authorList>
            <person name="Komaki H."/>
            <person name="Tamura T."/>
        </authorList>
    </citation>
    <scope>NUCLEOTIDE SEQUENCE</scope>
    <source>
        <strain evidence="1">NBRC 110799</strain>
    </source>
</reference>
<gene>
    <name evidence="1" type="ORF">Cch01nite_28380</name>
</gene>
<evidence type="ECO:0000313" key="2">
    <source>
        <dbReference type="Proteomes" id="UP000632740"/>
    </source>
</evidence>
<organism evidence="1 2">
    <name type="scientific">Cellulomonas chitinilytica</name>
    <dbReference type="NCBI Taxonomy" id="398759"/>
    <lineage>
        <taxon>Bacteria</taxon>
        <taxon>Bacillati</taxon>
        <taxon>Actinomycetota</taxon>
        <taxon>Actinomycetes</taxon>
        <taxon>Micrococcales</taxon>
        <taxon>Cellulomonadaceae</taxon>
        <taxon>Cellulomonas</taxon>
    </lineage>
</organism>
<dbReference type="EMBL" id="BONK01000009">
    <property type="protein sequence ID" value="GIG22114.1"/>
    <property type="molecule type" value="Genomic_DNA"/>
</dbReference>
<comment type="caution">
    <text evidence="1">The sequence shown here is derived from an EMBL/GenBank/DDBJ whole genome shotgun (WGS) entry which is preliminary data.</text>
</comment>
<protein>
    <submittedName>
        <fullName evidence="1">Uncharacterized protein</fullName>
    </submittedName>
</protein>
<accession>A0A919P686</accession>
<evidence type="ECO:0000313" key="1">
    <source>
        <dbReference type="EMBL" id="GIG22114.1"/>
    </source>
</evidence>
<name>A0A919P686_9CELL</name>
<dbReference type="AlphaFoldDB" id="A0A919P686"/>
<proteinExistence type="predicted"/>
<keyword evidence="2" id="KW-1185">Reference proteome</keyword>